<evidence type="ECO:0000259" key="2">
    <source>
        <dbReference type="Pfam" id="PF03629"/>
    </source>
</evidence>
<dbReference type="Gene3D" id="2.60.40.10">
    <property type="entry name" value="Immunoglobulins"/>
    <property type="match status" value="1"/>
</dbReference>
<dbReference type="InterPro" id="IPR008979">
    <property type="entry name" value="Galactose-bd-like_sf"/>
</dbReference>
<organism evidence="3 4">
    <name type="scientific">Candidatus Ordinivivax streblomastigis</name>
    <dbReference type="NCBI Taxonomy" id="2540710"/>
    <lineage>
        <taxon>Bacteria</taxon>
        <taxon>Pseudomonadati</taxon>
        <taxon>Bacteroidota</taxon>
        <taxon>Bacteroidia</taxon>
        <taxon>Bacteroidales</taxon>
        <taxon>Candidatus Ordinivivax</taxon>
    </lineage>
</organism>
<dbReference type="Gene3D" id="3.40.50.1110">
    <property type="entry name" value="SGNH hydrolase"/>
    <property type="match status" value="2"/>
</dbReference>
<dbReference type="InterPro" id="IPR013783">
    <property type="entry name" value="Ig-like_fold"/>
</dbReference>
<keyword evidence="1" id="KW-0378">Hydrolase</keyword>
<sequence>MKNIFSKLSIVCLFLLLGIVSSYARIELPKVFTDNLVLQQQKQAPIWGKATPNKEVTITTSWDNHNYKVVADQAGKWKTTLQTPVASNNPYSITISDGKAVTLKNILIGEVWICSGQSNMEMPLAGWGKVANYEQEIAAANYPQIRLLQVDKATSSQPLDDLNGTDKGWQQCSPETVAEFSSVAYFFGRNLWQNRNVPVGLINTSWGGTIAEAWTSGESLEQMPDFTEEVKTIQLLSEGEAQTAYEKAFKEWNDAVLAADAGIKNKWESNATNDTDWQTMSLPGLWEDRGFANFDGIVWFRKTIEIPAAWAGKDLQLKLAMIDDNEITYFNGVKVGETTGYNVERSYTIPAKQVKAGKAVIVVRVTDTGGGGGFHGEPQQMSLSLATNPQEQIALANEWKYKIAIDINQLGKAPVSVVGNPNRPTVLYNAMIHPLVPYAAQGAIWYQGESNADRAAQYRTLFPLMIQDWRKSFGQHLAFYFVQLANFKDQQSQPKESEWAELRDAQLQTLALENTGMAVTIDIGDAKDIHPKNKQEVGLRLALAARANTYQENIASSGPIYQSHIISGNTIRIKFTHTHQGLKSKGNAPLQGFAIAGPDHQYYWADAVIEGDELIVSSSKVTFPTAVRYAWADNPVCNLYNGAGLPASPFKTGD</sequence>
<dbReference type="PANTHER" id="PTHR22901:SF0">
    <property type="entry name" value="SIALATE O-ACETYLESTERASE"/>
    <property type="match status" value="1"/>
</dbReference>
<dbReference type="Pfam" id="PF03629">
    <property type="entry name" value="SASA"/>
    <property type="match status" value="2"/>
</dbReference>
<dbReference type="PANTHER" id="PTHR22901">
    <property type="entry name" value="SIALATE O-ACETYLESTERASE"/>
    <property type="match status" value="1"/>
</dbReference>
<dbReference type="GO" id="GO:0004553">
    <property type="term" value="F:hydrolase activity, hydrolyzing O-glycosyl compounds"/>
    <property type="evidence" value="ECO:0007669"/>
    <property type="project" value="InterPro"/>
</dbReference>
<reference evidence="3 4" key="1">
    <citation type="submission" date="2019-03" db="EMBL/GenBank/DDBJ databases">
        <title>Single cell metagenomics reveals metabolic interactions within the superorganism composed of flagellate Streblomastix strix and complex community of Bacteroidetes bacteria on its surface.</title>
        <authorList>
            <person name="Treitli S.C."/>
            <person name="Kolisko M."/>
            <person name="Husnik F."/>
            <person name="Keeling P."/>
            <person name="Hampl V."/>
        </authorList>
    </citation>
    <scope>NUCLEOTIDE SEQUENCE [LARGE SCALE GENOMIC DNA]</scope>
    <source>
        <strain evidence="3">St1</strain>
    </source>
</reference>
<dbReference type="Proteomes" id="UP000324575">
    <property type="component" value="Unassembled WGS sequence"/>
</dbReference>
<dbReference type="InterPro" id="IPR039329">
    <property type="entry name" value="SIAE"/>
</dbReference>
<evidence type="ECO:0000256" key="1">
    <source>
        <dbReference type="ARBA" id="ARBA00022801"/>
    </source>
</evidence>
<name>A0A5M8P1R1_9BACT</name>
<dbReference type="GO" id="GO:0005975">
    <property type="term" value="P:carbohydrate metabolic process"/>
    <property type="evidence" value="ECO:0007669"/>
    <property type="project" value="InterPro"/>
</dbReference>
<evidence type="ECO:0000313" key="4">
    <source>
        <dbReference type="Proteomes" id="UP000324575"/>
    </source>
</evidence>
<proteinExistence type="predicted"/>
<feature type="domain" description="Sialate O-acetylesterase" evidence="2">
    <location>
        <begin position="110"/>
        <end position="220"/>
    </location>
</feature>
<protein>
    <recommendedName>
        <fullName evidence="2">Sialate O-acetylesterase domain-containing protein</fullName>
    </recommendedName>
</protein>
<dbReference type="SUPFAM" id="SSF52266">
    <property type="entry name" value="SGNH hydrolase"/>
    <property type="match status" value="1"/>
</dbReference>
<accession>A0A5M8P1R1</accession>
<dbReference type="AlphaFoldDB" id="A0A5M8P1R1"/>
<comment type="caution">
    <text evidence="3">The sequence shown here is derived from an EMBL/GenBank/DDBJ whole genome shotgun (WGS) entry which is preliminary data.</text>
</comment>
<dbReference type="SUPFAM" id="SSF49785">
    <property type="entry name" value="Galactose-binding domain-like"/>
    <property type="match status" value="1"/>
</dbReference>
<dbReference type="InterPro" id="IPR036514">
    <property type="entry name" value="SGNH_hydro_sf"/>
</dbReference>
<dbReference type="GO" id="GO:0001681">
    <property type="term" value="F:sialate O-acetylesterase activity"/>
    <property type="evidence" value="ECO:0007669"/>
    <property type="project" value="InterPro"/>
</dbReference>
<gene>
    <name evidence="3" type="ORF">EZS26_001409</name>
</gene>
<feature type="domain" description="Sialate O-acetylesterase" evidence="2">
    <location>
        <begin position="425"/>
        <end position="542"/>
    </location>
</feature>
<dbReference type="EMBL" id="SNRX01000008">
    <property type="protein sequence ID" value="KAA6302296.1"/>
    <property type="molecule type" value="Genomic_DNA"/>
</dbReference>
<dbReference type="InterPro" id="IPR005181">
    <property type="entry name" value="SASA"/>
</dbReference>
<evidence type="ECO:0000313" key="3">
    <source>
        <dbReference type="EMBL" id="KAA6302296.1"/>
    </source>
</evidence>